<proteinExistence type="predicted"/>
<evidence type="ECO:0000313" key="4">
    <source>
        <dbReference type="Proteomes" id="UP000005408"/>
    </source>
</evidence>
<sequence>MSRWYGTLLLAVVFTAHSCDCNDSNRTEVLNIGDTLEPTEKTIFNICQNDNTGEETVVLPRTITSTNDGGLYRCMDIDDPNDPIKPTEYYVMVFIRHEVSSVIASDTDLGIEGQLIIHNISYECTSLLVCKVGNYINKEKESTVEKLIKVYVGRQPNVAITTLKDGKRQNRNTNLSICPRDGMVFSCNVMNTSPPPDVLTKKLPKWYNKNTSFLQTMLRRHAYNSAVLVSMLRLLKVEWSDKEWGIHIEPNGLNVCLFCWLTVFLISLLFPTLICYDKLENRNVHVQTRIPLNDPDLLNSRMEAMERELQTLKTKLHAQESETQDLKHQLECRTSELLEMKTSICQI</sequence>
<feature type="signal peptide" evidence="2">
    <location>
        <begin position="1"/>
        <end position="21"/>
    </location>
</feature>
<feature type="chain" id="PRO_5036455683" description="Ig-like domain-containing protein" evidence="2">
    <location>
        <begin position="22"/>
        <end position="347"/>
    </location>
</feature>
<dbReference type="AlphaFoldDB" id="A0A8W8HUZ6"/>
<feature type="coiled-coil region" evidence="1">
    <location>
        <begin position="302"/>
        <end position="329"/>
    </location>
</feature>
<dbReference type="EnsemblMetazoa" id="G11065.1">
    <property type="protein sequence ID" value="G11065.1:cds"/>
    <property type="gene ID" value="G11065"/>
</dbReference>
<protein>
    <recommendedName>
        <fullName evidence="5">Ig-like domain-containing protein</fullName>
    </recommendedName>
</protein>
<keyword evidence="2" id="KW-0732">Signal</keyword>
<evidence type="ECO:0000313" key="3">
    <source>
        <dbReference type="EnsemblMetazoa" id="G11065.1:cds"/>
    </source>
</evidence>
<evidence type="ECO:0000256" key="1">
    <source>
        <dbReference type="SAM" id="Coils"/>
    </source>
</evidence>
<organism evidence="3 4">
    <name type="scientific">Magallana gigas</name>
    <name type="common">Pacific oyster</name>
    <name type="synonym">Crassostrea gigas</name>
    <dbReference type="NCBI Taxonomy" id="29159"/>
    <lineage>
        <taxon>Eukaryota</taxon>
        <taxon>Metazoa</taxon>
        <taxon>Spiralia</taxon>
        <taxon>Lophotrochozoa</taxon>
        <taxon>Mollusca</taxon>
        <taxon>Bivalvia</taxon>
        <taxon>Autobranchia</taxon>
        <taxon>Pteriomorphia</taxon>
        <taxon>Ostreida</taxon>
        <taxon>Ostreoidea</taxon>
        <taxon>Ostreidae</taxon>
        <taxon>Magallana</taxon>
    </lineage>
</organism>
<keyword evidence="4" id="KW-1185">Reference proteome</keyword>
<name>A0A8W8HUZ6_MAGGI</name>
<dbReference type="Proteomes" id="UP000005408">
    <property type="component" value="Unassembled WGS sequence"/>
</dbReference>
<accession>A0A8W8HUZ6</accession>
<evidence type="ECO:0000256" key="2">
    <source>
        <dbReference type="SAM" id="SignalP"/>
    </source>
</evidence>
<keyword evidence="1" id="KW-0175">Coiled coil</keyword>
<evidence type="ECO:0008006" key="5">
    <source>
        <dbReference type="Google" id="ProtNLM"/>
    </source>
</evidence>
<reference evidence="3" key="1">
    <citation type="submission" date="2022-08" db="UniProtKB">
        <authorList>
            <consortium name="EnsemblMetazoa"/>
        </authorList>
    </citation>
    <scope>IDENTIFICATION</scope>
    <source>
        <strain evidence="3">05x7-T-G4-1.051#20</strain>
    </source>
</reference>